<protein>
    <submittedName>
        <fullName evidence="1">Uncharacterized protein</fullName>
    </submittedName>
</protein>
<dbReference type="EMBL" id="JBGMDY010000004">
    <property type="protein sequence ID" value="KAL2339252.1"/>
    <property type="molecule type" value="Genomic_DNA"/>
</dbReference>
<comment type="caution">
    <text evidence="1">The sequence shown here is derived from an EMBL/GenBank/DDBJ whole genome shotgun (WGS) entry which is preliminary data.</text>
</comment>
<gene>
    <name evidence="1" type="ORF">Fmac_013698</name>
</gene>
<reference evidence="1 2" key="1">
    <citation type="submission" date="2024-08" db="EMBL/GenBank/DDBJ databases">
        <title>Insights into the chromosomal genome structure of Flemingia macrophylla.</title>
        <authorList>
            <person name="Ding Y."/>
            <person name="Zhao Y."/>
            <person name="Bi W."/>
            <person name="Wu M."/>
            <person name="Zhao G."/>
            <person name="Gong Y."/>
            <person name="Li W."/>
            <person name="Zhang P."/>
        </authorList>
    </citation>
    <scope>NUCLEOTIDE SEQUENCE [LARGE SCALE GENOMIC DNA]</scope>
    <source>
        <strain evidence="1">DYQJB</strain>
        <tissue evidence="1">Leaf</tissue>
    </source>
</reference>
<keyword evidence="2" id="KW-1185">Reference proteome</keyword>
<dbReference type="Proteomes" id="UP001603857">
    <property type="component" value="Unassembled WGS sequence"/>
</dbReference>
<name>A0ABD1MTV7_9FABA</name>
<sequence length="116" mass="12581">MNRGKGGEVLEMQPGLFPHDGFVVLGGAVGGREGETVIGPRHHLRFALDDLLQLQLLAGTLVVLRDGVVSDLQHVRVVEVLDRSPTAGNNCVLRYGGGEEEGEKKKTHQFRHAACF</sequence>
<evidence type="ECO:0000313" key="2">
    <source>
        <dbReference type="Proteomes" id="UP001603857"/>
    </source>
</evidence>
<dbReference type="AlphaFoldDB" id="A0ABD1MTV7"/>
<accession>A0ABD1MTV7</accession>
<organism evidence="1 2">
    <name type="scientific">Flemingia macrophylla</name>
    <dbReference type="NCBI Taxonomy" id="520843"/>
    <lineage>
        <taxon>Eukaryota</taxon>
        <taxon>Viridiplantae</taxon>
        <taxon>Streptophyta</taxon>
        <taxon>Embryophyta</taxon>
        <taxon>Tracheophyta</taxon>
        <taxon>Spermatophyta</taxon>
        <taxon>Magnoliopsida</taxon>
        <taxon>eudicotyledons</taxon>
        <taxon>Gunneridae</taxon>
        <taxon>Pentapetalae</taxon>
        <taxon>rosids</taxon>
        <taxon>fabids</taxon>
        <taxon>Fabales</taxon>
        <taxon>Fabaceae</taxon>
        <taxon>Papilionoideae</taxon>
        <taxon>50 kb inversion clade</taxon>
        <taxon>NPAAA clade</taxon>
        <taxon>indigoferoid/millettioid clade</taxon>
        <taxon>Phaseoleae</taxon>
        <taxon>Flemingia</taxon>
    </lineage>
</organism>
<evidence type="ECO:0000313" key="1">
    <source>
        <dbReference type="EMBL" id="KAL2339252.1"/>
    </source>
</evidence>
<proteinExistence type="predicted"/>